<dbReference type="AlphaFoldDB" id="A0A6J4LP29"/>
<protein>
    <submittedName>
        <fullName evidence="2">Uncharacterized protein</fullName>
    </submittedName>
</protein>
<evidence type="ECO:0000313" key="2">
    <source>
        <dbReference type="EMBL" id="CAA9338818.1"/>
    </source>
</evidence>
<sequence>MSSPASAAEGEAREGDPELFRPLETKASLRDIIAALGPLPLRRGVYPWAGRRPDPRAAPAGDDSV</sequence>
<evidence type="ECO:0000256" key="1">
    <source>
        <dbReference type="SAM" id="MobiDB-lite"/>
    </source>
</evidence>
<gene>
    <name evidence="2" type="ORF">AVDCRST_MAG90-1875</name>
</gene>
<name>A0A6J4LP29_9HYPH</name>
<reference evidence="2" key="1">
    <citation type="submission" date="2020-02" db="EMBL/GenBank/DDBJ databases">
        <authorList>
            <person name="Meier V. D."/>
        </authorList>
    </citation>
    <scope>NUCLEOTIDE SEQUENCE</scope>
    <source>
        <strain evidence="2">AVDCRST_MAG90</strain>
    </source>
</reference>
<accession>A0A6J4LP29</accession>
<feature type="region of interest" description="Disordered" evidence="1">
    <location>
        <begin position="1"/>
        <end position="22"/>
    </location>
</feature>
<feature type="region of interest" description="Disordered" evidence="1">
    <location>
        <begin position="44"/>
        <end position="65"/>
    </location>
</feature>
<dbReference type="EMBL" id="CADCUC010000367">
    <property type="protein sequence ID" value="CAA9338818.1"/>
    <property type="molecule type" value="Genomic_DNA"/>
</dbReference>
<feature type="compositionally biased region" description="Basic and acidic residues" evidence="1">
    <location>
        <begin position="10"/>
        <end position="22"/>
    </location>
</feature>
<organism evidence="2">
    <name type="scientific">uncultured Microvirga sp</name>
    <dbReference type="NCBI Taxonomy" id="412392"/>
    <lineage>
        <taxon>Bacteria</taxon>
        <taxon>Pseudomonadati</taxon>
        <taxon>Pseudomonadota</taxon>
        <taxon>Alphaproteobacteria</taxon>
        <taxon>Hyphomicrobiales</taxon>
        <taxon>Methylobacteriaceae</taxon>
        <taxon>Microvirga</taxon>
        <taxon>environmental samples</taxon>
    </lineage>
</organism>
<proteinExistence type="predicted"/>